<dbReference type="GO" id="GO:0004588">
    <property type="term" value="F:orotate phosphoribosyltransferase activity"/>
    <property type="evidence" value="ECO:0007669"/>
    <property type="project" value="UniProtKB-UniRule"/>
</dbReference>
<feature type="binding site" evidence="6">
    <location>
        <position position="108"/>
    </location>
    <ligand>
        <name>5-phospho-alpha-D-ribose 1-diphosphate</name>
        <dbReference type="ChEBI" id="CHEBI:58017"/>
        <note>ligand shared between dimeric partners</note>
    </ligand>
</feature>
<comment type="subunit">
    <text evidence="6">Homodimer.</text>
</comment>
<dbReference type="CDD" id="cd06223">
    <property type="entry name" value="PRTases_typeI"/>
    <property type="match status" value="1"/>
</dbReference>
<dbReference type="Proteomes" id="UP000501891">
    <property type="component" value="Chromosome"/>
</dbReference>
<proteinExistence type="inferred from homology"/>
<dbReference type="GO" id="GO:0019856">
    <property type="term" value="P:pyrimidine nucleobase biosynthetic process"/>
    <property type="evidence" value="ECO:0007669"/>
    <property type="project" value="TreeGrafter"/>
</dbReference>
<comment type="similarity">
    <text evidence="6">Belongs to the purine/pyrimidine phosphoribosyltransferase family. PyrE subfamily.</text>
</comment>
<dbReference type="PANTHER" id="PTHR19278:SF9">
    <property type="entry name" value="URIDINE 5'-MONOPHOSPHATE SYNTHASE"/>
    <property type="match status" value="1"/>
</dbReference>
<dbReference type="GO" id="GO:0000287">
    <property type="term" value="F:magnesium ion binding"/>
    <property type="evidence" value="ECO:0007669"/>
    <property type="project" value="UniProtKB-UniRule"/>
</dbReference>
<keyword evidence="3 6" id="KW-0328">Glycosyltransferase</keyword>
<dbReference type="EMBL" id="CP051775">
    <property type="protein sequence ID" value="QJE74443.1"/>
    <property type="molecule type" value="Genomic_DNA"/>
</dbReference>
<dbReference type="InterPro" id="IPR000836">
    <property type="entry name" value="PRTase_dom"/>
</dbReference>
<dbReference type="UniPathway" id="UPA00070">
    <property type="reaction ID" value="UER00119"/>
</dbReference>
<feature type="binding site" description="in other chain" evidence="6">
    <location>
        <begin position="135"/>
        <end position="143"/>
    </location>
    <ligand>
        <name>5-phospho-alpha-D-ribose 1-diphosphate</name>
        <dbReference type="ChEBI" id="CHEBI:58017"/>
        <note>ligand shared between dimeric partners</note>
    </ligand>
</feature>
<keyword evidence="5 6" id="KW-0665">Pyrimidine biosynthesis</keyword>
<comment type="pathway">
    <text evidence="1 6">Pyrimidine metabolism; UMP biosynthesis via de novo pathway; UMP from orotate: step 1/2.</text>
</comment>
<evidence type="ECO:0000256" key="6">
    <source>
        <dbReference type="HAMAP-Rule" id="MF_01208"/>
    </source>
</evidence>
<evidence type="ECO:0000256" key="3">
    <source>
        <dbReference type="ARBA" id="ARBA00022676"/>
    </source>
</evidence>
<protein>
    <recommendedName>
        <fullName evidence="2 6">Orotate phosphoribosyltransferase</fullName>
        <shortName evidence="6">OPRT</shortName>
        <shortName evidence="6">OPRTase</shortName>
        <ecNumber evidence="2 6">2.4.2.10</ecNumber>
    </recommendedName>
</protein>
<dbReference type="Gene3D" id="3.40.50.2020">
    <property type="match status" value="1"/>
</dbReference>
<sequence length="223" mass="24737">MIPTQADIENRKNAVDTATMLLDSGCVCFDDANPFRVGQGLSSPLHVDIRPLLGFPDRRNRLLDHALEMVEREVEGRLDAISCCTDGPGVPVAAMLADRLGLPLVFVRRPAGEADPRKHKVEGRVKQGWRMLLVEQLATDGHRKAGLVQPLRDAGANVTDLMVVFQYGVFDAIHEHLSPLGVRLHALSTWWDLLEAAEDRDALPQEALSSIRRFLSDPTHWKA</sequence>
<comment type="caution">
    <text evidence="6">Lacks conserved residue(s) required for the propagation of feature annotation.</text>
</comment>
<dbReference type="GO" id="GO:0044205">
    <property type="term" value="P:'de novo' UMP biosynthetic process"/>
    <property type="evidence" value="ECO:0007669"/>
    <property type="project" value="UniProtKB-UniRule"/>
</dbReference>
<evidence type="ECO:0000256" key="4">
    <source>
        <dbReference type="ARBA" id="ARBA00022679"/>
    </source>
</evidence>
<dbReference type="KEGG" id="acru:HHL28_16420"/>
<comment type="cofactor">
    <cofactor evidence="6">
        <name>Mg(2+)</name>
        <dbReference type="ChEBI" id="CHEBI:18420"/>
    </cofactor>
</comment>
<dbReference type="InterPro" id="IPR023031">
    <property type="entry name" value="OPRT"/>
</dbReference>
<organism evidence="7 8">
    <name type="scientific">Aerophototrophica crusticola</name>
    <dbReference type="NCBI Taxonomy" id="1709002"/>
    <lineage>
        <taxon>Bacteria</taxon>
        <taxon>Pseudomonadati</taxon>
        <taxon>Pseudomonadota</taxon>
        <taxon>Alphaproteobacteria</taxon>
        <taxon>Rhodospirillales</taxon>
        <taxon>Rhodospirillaceae</taxon>
        <taxon>Aerophototrophica</taxon>
    </lineage>
</organism>
<comment type="function">
    <text evidence="6">Catalyzes the transfer of a ribosyl phosphate group from 5-phosphoribose 1-diphosphate to orotate, leading to the formation of orotidine monophosphate (OMP).</text>
</comment>
<dbReference type="AlphaFoldDB" id="A0A858RBF7"/>
<comment type="catalytic activity">
    <reaction evidence="6">
        <text>orotidine 5'-phosphate + diphosphate = orotate + 5-phospho-alpha-D-ribose 1-diphosphate</text>
        <dbReference type="Rhea" id="RHEA:10380"/>
        <dbReference type="ChEBI" id="CHEBI:30839"/>
        <dbReference type="ChEBI" id="CHEBI:33019"/>
        <dbReference type="ChEBI" id="CHEBI:57538"/>
        <dbReference type="ChEBI" id="CHEBI:58017"/>
        <dbReference type="EC" id="2.4.2.10"/>
    </reaction>
</comment>
<accession>A0A858RBF7</accession>
<evidence type="ECO:0000256" key="2">
    <source>
        <dbReference type="ARBA" id="ARBA00011971"/>
    </source>
</evidence>
<dbReference type="SUPFAM" id="SSF53271">
    <property type="entry name" value="PRTase-like"/>
    <property type="match status" value="1"/>
</dbReference>
<evidence type="ECO:0000256" key="5">
    <source>
        <dbReference type="ARBA" id="ARBA00022975"/>
    </source>
</evidence>
<dbReference type="EC" id="2.4.2.10" evidence="2 6"/>
<reference evidence="7" key="1">
    <citation type="submission" date="2020-04" db="EMBL/GenBank/DDBJ databases">
        <title>A desert anoxygenic phototrophic bacterium fixes CO2 using RubisCO under aerobic conditions.</title>
        <authorList>
            <person name="Tang K."/>
        </authorList>
    </citation>
    <scope>NUCLEOTIDE SEQUENCE [LARGE SCALE GENOMIC DNA]</scope>
    <source>
        <strain evidence="7">MIMtkB3</strain>
    </source>
</reference>
<keyword evidence="8" id="KW-1185">Reference proteome</keyword>
<keyword evidence="4 6" id="KW-0808">Transferase</keyword>
<dbReference type="PANTHER" id="PTHR19278">
    <property type="entry name" value="OROTATE PHOSPHORIBOSYLTRANSFERASE"/>
    <property type="match status" value="1"/>
</dbReference>
<evidence type="ECO:0000313" key="7">
    <source>
        <dbReference type="EMBL" id="QJE74443.1"/>
    </source>
</evidence>
<feature type="binding site" evidence="6">
    <location>
        <position position="139"/>
    </location>
    <ligand>
        <name>orotate</name>
        <dbReference type="ChEBI" id="CHEBI:30839"/>
    </ligand>
</feature>
<name>A0A858RBF7_9PROT</name>
<dbReference type="HAMAP" id="MF_01208">
    <property type="entry name" value="PyrE"/>
    <property type="match status" value="1"/>
</dbReference>
<evidence type="ECO:0000256" key="1">
    <source>
        <dbReference type="ARBA" id="ARBA00004889"/>
    </source>
</evidence>
<evidence type="ECO:0000313" key="8">
    <source>
        <dbReference type="Proteomes" id="UP000501891"/>
    </source>
</evidence>
<dbReference type="InterPro" id="IPR029057">
    <property type="entry name" value="PRTase-like"/>
</dbReference>
<keyword evidence="6" id="KW-0460">Magnesium</keyword>
<gene>
    <name evidence="6" type="primary">pyrE</name>
    <name evidence="7" type="ORF">HHL28_16420</name>
</gene>